<name>A0A2C6M9W8_9FIRM</name>
<dbReference type="InterPro" id="IPR011023">
    <property type="entry name" value="Nop2p"/>
</dbReference>
<evidence type="ECO:0000256" key="5">
    <source>
        <dbReference type="ARBA" id="ARBA00022552"/>
    </source>
</evidence>
<keyword evidence="16" id="KW-1185">Reference proteome</keyword>
<dbReference type="GO" id="GO:0006355">
    <property type="term" value="P:regulation of DNA-templated transcription"/>
    <property type="evidence" value="ECO:0007669"/>
    <property type="project" value="InterPro"/>
</dbReference>
<dbReference type="InterPro" id="IPR035926">
    <property type="entry name" value="NusB-like_sf"/>
</dbReference>
<keyword evidence="5" id="KW-0698">rRNA processing</keyword>
<comment type="caution">
    <text evidence="15">The sequence shown here is derived from an EMBL/GenBank/DDBJ whole genome shotgun (WGS) entry which is preliminary data.</text>
</comment>
<dbReference type="Gene3D" id="3.40.50.150">
    <property type="entry name" value="Vaccinia Virus protein VP39"/>
    <property type="match status" value="1"/>
</dbReference>
<dbReference type="Gene3D" id="1.10.940.10">
    <property type="entry name" value="NusB-like"/>
    <property type="match status" value="1"/>
</dbReference>
<dbReference type="EMBL" id="AWQQ01000067">
    <property type="protein sequence ID" value="PHJ37959.1"/>
    <property type="molecule type" value="Genomic_DNA"/>
</dbReference>
<dbReference type="InterPro" id="IPR006027">
    <property type="entry name" value="NusB_RsmB_TIM44"/>
</dbReference>
<dbReference type="NCBIfam" id="TIGR00563">
    <property type="entry name" value="rsmB"/>
    <property type="match status" value="1"/>
</dbReference>
<sequence length="456" mass="51287">MKNITARELALLVGKAVEEEGAYANLALNKVLEQYQPGKLDRAFATELVYGVLRNLNTIDWVLAHFLKQPLASQTVWIRNILRMGTYQIMFMPRIPDSAACNESVNLAKKYGHEGAARFVNGVLRNVARQQHSLDYPDPKEDPVDYVALKYSHPTWLVERWLKEYGFDQTVALCQANNRPAPNTVRTNTLKITRENLIARLQEEGVEAVETKYVPEGLNLSGFLSYRSLKTFQEGLFQVQDESSMLVAHVLNPASGSRVLDAASAPGGKTTHLAQLMGDTGQILAFDLYAHKLNLIMDNCKRLGIHSVQIEVADARDIHKKYQGWADYVLVDAPCSGLGVLRRRPDARWRKDPSQLPGIVRLQKEILQSASKCLRPGGVLVYSTCTITREENIGVVEDFLKEHPEFIMGDLRQFLPPGLDREATAENGYLQLLPHIHGMDGFFIARLRKKDLNRNA</sequence>
<dbReference type="Pfam" id="PF01029">
    <property type="entry name" value="NusB"/>
    <property type="match status" value="1"/>
</dbReference>
<feature type="domain" description="SAM-dependent MTase RsmB/NOP-type" evidence="14">
    <location>
        <begin position="173"/>
        <end position="450"/>
    </location>
</feature>
<dbReference type="Proteomes" id="UP000222564">
    <property type="component" value="Unassembled WGS sequence"/>
</dbReference>
<dbReference type="Pfam" id="PF22458">
    <property type="entry name" value="RsmF-B_ferredox"/>
    <property type="match status" value="1"/>
</dbReference>
<evidence type="ECO:0000256" key="9">
    <source>
        <dbReference type="ARBA" id="ARBA00022884"/>
    </source>
</evidence>
<evidence type="ECO:0000256" key="6">
    <source>
        <dbReference type="ARBA" id="ARBA00022603"/>
    </source>
</evidence>
<keyword evidence="7 13" id="KW-0808">Transferase</keyword>
<evidence type="ECO:0000256" key="7">
    <source>
        <dbReference type="ARBA" id="ARBA00022679"/>
    </source>
</evidence>
<dbReference type="PANTHER" id="PTHR22807">
    <property type="entry name" value="NOP2 YEAST -RELATED NOL1/NOP2/FMU SUN DOMAIN-CONTAINING"/>
    <property type="match status" value="1"/>
</dbReference>
<dbReference type="InterPro" id="IPR029063">
    <property type="entry name" value="SAM-dependent_MTases_sf"/>
</dbReference>
<proteinExistence type="inferred from homology"/>
<evidence type="ECO:0000256" key="12">
    <source>
        <dbReference type="ARBA" id="ARBA00047283"/>
    </source>
</evidence>
<dbReference type="FunFam" id="3.30.70.1170:FF:000003">
    <property type="entry name" value="16S rRNA (Cytosine(967)-C(5))-methyltransferase RsmB"/>
    <property type="match status" value="1"/>
</dbReference>
<dbReference type="SUPFAM" id="SSF48013">
    <property type="entry name" value="NusB-like"/>
    <property type="match status" value="1"/>
</dbReference>
<dbReference type="Pfam" id="PF01189">
    <property type="entry name" value="Methyltr_RsmB-F"/>
    <property type="match status" value="1"/>
</dbReference>
<evidence type="ECO:0000313" key="15">
    <source>
        <dbReference type="EMBL" id="PHJ37959.1"/>
    </source>
</evidence>
<dbReference type="OrthoDB" id="9810297at2"/>
<accession>A0A2C6M9W8</accession>
<dbReference type="Gene3D" id="3.30.70.1170">
    <property type="entry name" value="Sun protein, domain 3"/>
    <property type="match status" value="1"/>
</dbReference>
<dbReference type="GO" id="GO:0008649">
    <property type="term" value="F:rRNA methyltransferase activity"/>
    <property type="evidence" value="ECO:0007669"/>
    <property type="project" value="InterPro"/>
</dbReference>
<dbReference type="NCBIfam" id="TIGR00446">
    <property type="entry name" value="nop2p"/>
    <property type="match status" value="1"/>
</dbReference>
<evidence type="ECO:0000256" key="1">
    <source>
        <dbReference type="ARBA" id="ARBA00002724"/>
    </source>
</evidence>
<dbReference type="InterPro" id="IPR049560">
    <property type="entry name" value="MeTrfase_RsmB-F_NOP2_cat"/>
</dbReference>
<evidence type="ECO:0000259" key="14">
    <source>
        <dbReference type="PROSITE" id="PS51686"/>
    </source>
</evidence>
<comment type="subcellular location">
    <subcellularLocation>
        <location evidence="2">Cytoplasm</location>
    </subcellularLocation>
</comment>
<feature type="binding site" evidence="13">
    <location>
        <position position="314"/>
    </location>
    <ligand>
        <name>S-adenosyl-L-methionine</name>
        <dbReference type="ChEBI" id="CHEBI:59789"/>
    </ligand>
</feature>
<dbReference type="AlphaFoldDB" id="A0A2C6M9W8"/>
<dbReference type="EC" id="2.1.1.176" evidence="3"/>
<feature type="active site" description="Nucleophile" evidence="13">
    <location>
        <position position="385"/>
    </location>
</feature>
<evidence type="ECO:0000256" key="8">
    <source>
        <dbReference type="ARBA" id="ARBA00022691"/>
    </source>
</evidence>
<feature type="binding site" evidence="13">
    <location>
        <position position="287"/>
    </location>
    <ligand>
        <name>S-adenosyl-L-methionine</name>
        <dbReference type="ChEBI" id="CHEBI:59789"/>
    </ligand>
</feature>
<organism evidence="15 16">
    <name type="scientific">Desulforamulus profundi</name>
    <dbReference type="NCBI Taxonomy" id="1383067"/>
    <lineage>
        <taxon>Bacteria</taxon>
        <taxon>Bacillati</taxon>
        <taxon>Bacillota</taxon>
        <taxon>Clostridia</taxon>
        <taxon>Eubacteriales</taxon>
        <taxon>Peptococcaceae</taxon>
        <taxon>Desulforamulus</taxon>
    </lineage>
</organism>
<dbReference type="GO" id="GO:0005737">
    <property type="term" value="C:cytoplasm"/>
    <property type="evidence" value="ECO:0007669"/>
    <property type="project" value="UniProtKB-SubCell"/>
</dbReference>
<evidence type="ECO:0000256" key="11">
    <source>
        <dbReference type="ARBA" id="ARBA00031088"/>
    </source>
</evidence>
<comment type="similarity">
    <text evidence="13">Belongs to the class I-like SAM-binding methyltransferase superfamily. RsmB/NOP family.</text>
</comment>
<dbReference type="PRINTS" id="PR02008">
    <property type="entry name" value="RCMTFAMILY"/>
</dbReference>
<keyword evidence="6 13" id="KW-0489">Methyltransferase</keyword>
<dbReference type="RefSeq" id="WP_099083327.1">
    <property type="nucleotide sequence ID" value="NZ_AWQQ01000067.1"/>
</dbReference>
<dbReference type="FunFam" id="3.40.50.150:FF:000257">
    <property type="entry name" value="16S rRNA methyltransferase"/>
    <property type="match status" value="1"/>
</dbReference>
<dbReference type="InterPro" id="IPR004573">
    <property type="entry name" value="rRNA_ssu_MeTfrase_B"/>
</dbReference>
<comment type="catalytic activity">
    <reaction evidence="12">
        <text>cytidine(967) in 16S rRNA + S-adenosyl-L-methionine = 5-methylcytidine(967) in 16S rRNA + S-adenosyl-L-homocysteine + H(+)</text>
        <dbReference type="Rhea" id="RHEA:42748"/>
        <dbReference type="Rhea" id="RHEA-COMP:10219"/>
        <dbReference type="Rhea" id="RHEA-COMP:10220"/>
        <dbReference type="ChEBI" id="CHEBI:15378"/>
        <dbReference type="ChEBI" id="CHEBI:57856"/>
        <dbReference type="ChEBI" id="CHEBI:59789"/>
        <dbReference type="ChEBI" id="CHEBI:74483"/>
        <dbReference type="ChEBI" id="CHEBI:82748"/>
        <dbReference type="EC" id="2.1.1.176"/>
    </reaction>
</comment>
<gene>
    <name evidence="15" type="ORF">P378_12790</name>
</gene>
<dbReference type="SUPFAM" id="SSF53335">
    <property type="entry name" value="S-adenosyl-L-methionine-dependent methyltransferases"/>
    <property type="match status" value="1"/>
</dbReference>
<evidence type="ECO:0000256" key="2">
    <source>
        <dbReference type="ARBA" id="ARBA00004496"/>
    </source>
</evidence>
<evidence type="ECO:0000313" key="16">
    <source>
        <dbReference type="Proteomes" id="UP000222564"/>
    </source>
</evidence>
<feature type="binding site" evidence="13">
    <location>
        <begin position="263"/>
        <end position="269"/>
    </location>
    <ligand>
        <name>S-adenosyl-L-methionine</name>
        <dbReference type="ChEBI" id="CHEBI:59789"/>
    </ligand>
</feature>
<protein>
    <recommendedName>
        <fullName evidence="3">16S rRNA (cytosine(967)-C(5))-methyltransferase</fullName>
        <ecNumber evidence="3">2.1.1.176</ecNumber>
    </recommendedName>
    <alternativeName>
        <fullName evidence="10">16S rRNA m5C967 methyltransferase</fullName>
    </alternativeName>
    <alternativeName>
        <fullName evidence="11">rRNA (cytosine-C(5)-)-methyltransferase RsmB</fullName>
    </alternativeName>
</protein>
<dbReference type="PROSITE" id="PS51686">
    <property type="entry name" value="SAM_MT_RSMB_NOP"/>
    <property type="match status" value="1"/>
</dbReference>
<keyword evidence="4" id="KW-0963">Cytoplasm</keyword>
<dbReference type="PANTHER" id="PTHR22807:SF53">
    <property type="entry name" value="RIBOSOMAL RNA SMALL SUBUNIT METHYLTRANSFERASE B-RELATED"/>
    <property type="match status" value="1"/>
</dbReference>
<keyword evidence="8 13" id="KW-0949">S-adenosyl-L-methionine</keyword>
<evidence type="ECO:0000256" key="10">
    <source>
        <dbReference type="ARBA" id="ARBA00030399"/>
    </source>
</evidence>
<dbReference type="CDD" id="cd02440">
    <property type="entry name" value="AdoMet_MTases"/>
    <property type="match status" value="1"/>
</dbReference>
<dbReference type="InterPro" id="IPR001678">
    <property type="entry name" value="MeTrfase_RsmB-F_NOP2_dom"/>
</dbReference>
<keyword evidence="9 13" id="KW-0694">RNA-binding</keyword>
<evidence type="ECO:0000256" key="4">
    <source>
        <dbReference type="ARBA" id="ARBA00022490"/>
    </source>
</evidence>
<dbReference type="GO" id="GO:0003723">
    <property type="term" value="F:RNA binding"/>
    <property type="evidence" value="ECO:0007669"/>
    <property type="project" value="UniProtKB-UniRule"/>
</dbReference>
<reference evidence="15 16" key="1">
    <citation type="submission" date="2013-09" db="EMBL/GenBank/DDBJ databases">
        <title>Biodegradation of hydrocarbons in the deep terrestrial subsurface : characterization of a microbial consortium composed of two Desulfotomaculum species originating from a deep geological formation.</title>
        <authorList>
            <person name="Aullo T."/>
            <person name="Berlendis S."/>
            <person name="Lascourreges J.-F."/>
            <person name="Dessort D."/>
            <person name="Saint-Laurent S."/>
            <person name="Schraauwers B."/>
            <person name="Mas J."/>
            <person name="Magot M."/>
            <person name="Ranchou-Peyruse A."/>
        </authorList>
    </citation>
    <scope>NUCLEOTIDE SEQUENCE [LARGE SCALE GENOMIC DNA]</scope>
    <source>
        <strain evidence="15 16">Bs107</strain>
    </source>
</reference>
<dbReference type="InterPro" id="IPR023267">
    <property type="entry name" value="RCMT"/>
</dbReference>
<feature type="binding site" evidence="13">
    <location>
        <position position="332"/>
    </location>
    <ligand>
        <name>S-adenosyl-L-methionine</name>
        <dbReference type="ChEBI" id="CHEBI:59789"/>
    </ligand>
</feature>
<evidence type="ECO:0000256" key="3">
    <source>
        <dbReference type="ARBA" id="ARBA00012140"/>
    </source>
</evidence>
<dbReference type="InterPro" id="IPR054728">
    <property type="entry name" value="RsmB-like_ferredoxin"/>
</dbReference>
<evidence type="ECO:0000256" key="13">
    <source>
        <dbReference type="PROSITE-ProRule" id="PRU01023"/>
    </source>
</evidence>
<dbReference type="NCBIfam" id="NF011494">
    <property type="entry name" value="PRK14902.1"/>
    <property type="match status" value="1"/>
</dbReference>
<comment type="function">
    <text evidence="1">Specifically methylates the cytosine at position 967 (m5C967) of 16S rRNA.</text>
</comment>